<keyword evidence="3" id="KW-1185">Reference proteome</keyword>
<sequence>MAVYQNREAFIPHTRQALIALCLSENKLTVKEKKQFEEFCQILAAYYHFKFHSYLENIKHNYTLFNPDRSGEVATQYDLASQKSMTENLIQDFTTILQKANYYPLSKGVLRRALTDDSLFDLKTEVDFTDFEEMLCYCQGDIYKNIKIKKFWRTQEKRVDIFERVVLLIKFKEEKHFRNKPTPQEKLDFKPGSVYIYLYKNLSKLDIEFIFPNVQMSMNWKDRLLFGIPAIGASISLIFRVLPQLLLIAAVFFYVFLGDIPTSVIPVKEEEVREITPLLVTTLSLLVTLGGFAFKQYTRYKSKQIKFQKNITETLFFRNIANNVGVFQYLIDAAEEEECKEIILVYYHLLTSNTLLNSEQLDSSIELWMEERIGKKINFDINETIKNMEEIRGKININSEDNPETTEVYLLKQDEHNYLQVLPLELAMKVIDYVWDNAFRYV</sequence>
<evidence type="ECO:0000256" key="1">
    <source>
        <dbReference type="SAM" id="Phobius"/>
    </source>
</evidence>
<dbReference type="OrthoDB" id="445083at2"/>
<dbReference type="Proteomes" id="UP000320055">
    <property type="component" value="Unassembled WGS sequence"/>
</dbReference>
<organism evidence="2 3">
    <name type="scientific">Hyella patelloides LEGE 07179</name>
    <dbReference type="NCBI Taxonomy" id="945734"/>
    <lineage>
        <taxon>Bacteria</taxon>
        <taxon>Bacillati</taxon>
        <taxon>Cyanobacteriota</taxon>
        <taxon>Cyanophyceae</taxon>
        <taxon>Pleurocapsales</taxon>
        <taxon>Hyellaceae</taxon>
        <taxon>Hyella</taxon>
    </lineage>
</organism>
<evidence type="ECO:0000313" key="2">
    <source>
        <dbReference type="EMBL" id="VEP11554.1"/>
    </source>
</evidence>
<evidence type="ECO:0000313" key="3">
    <source>
        <dbReference type="Proteomes" id="UP000320055"/>
    </source>
</evidence>
<gene>
    <name evidence="2" type="ORF">H1P_110004</name>
</gene>
<dbReference type="AlphaFoldDB" id="A0A563VJD7"/>
<dbReference type="EMBL" id="CAACVJ010000013">
    <property type="protein sequence ID" value="VEP11554.1"/>
    <property type="molecule type" value="Genomic_DNA"/>
</dbReference>
<reference evidence="2 3" key="1">
    <citation type="submission" date="2019-01" db="EMBL/GenBank/DDBJ databases">
        <authorList>
            <person name="Brito A."/>
        </authorList>
    </citation>
    <scope>NUCLEOTIDE SEQUENCE [LARGE SCALE GENOMIC DNA]</scope>
    <source>
        <strain evidence="2">1</strain>
    </source>
</reference>
<dbReference type="RefSeq" id="WP_144863784.1">
    <property type="nucleotide sequence ID" value="NZ_LR213774.1"/>
</dbReference>
<feature type="transmembrane region" description="Helical" evidence="1">
    <location>
        <begin position="275"/>
        <end position="294"/>
    </location>
</feature>
<keyword evidence="1" id="KW-0812">Transmembrane</keyword>
<accession>A0A563VJD7</accession>
<name>A0A563VJD7_9CYAN</name>
<protein>
    <recommendedName>
        <fullName evidence="4">DUF3754 domain-containing protein</fullName>
    </recommendedName>
</protein>
<dbReference type="InterPro" id="IPR022227">
    <property type="entry name" value="DUF3754"/>
</dbReference>
<evidence type="ECO:0008006" key="4">
    <source>
        <dbReference type="Google" id="ProtNLM"/>
    </source>
</evidence>
<dbReference type="PANTHER" id="PTHR33645">
    <property type="entry name" value="AMINOPEPTIDASE (DUF3754)"/>
    <property type="match status" value="1"/>
</dbReference>
<proteinExistence type="predicted"/>
<feature type="transmembrane region" description="Helical" evidence="1">
    <location>
        <begin position="224"/>
        <end position="255"/>
    </location>
</feature>
<keyword evidence="1" id="KW-1133">Transmembrane helix</keyword>
<dbReference type="Pfam" id="PF12576">
    <property type="entry name" value="DUF3754"/>
    <property type="match status" value="1"/>
</dbReference>
<dbReference type="PANTHER" id="PTHR33645:SF11">
    <property type="entry name" value="AMINOPEPTIDASE (DUF3754)"/>
    <property type="match status" value="1"/>
</dbReference>
<keyword evidence="1" id="KW-0472">Membrane</keyword>